<reference evidence="7 8" key="1">
    <citation type="submission" date="2024-04" db="EMBL/GenBank/DDBJ databases">
        <authorList>
            <person name="Rising A."/>
            <person name="Reimegard J."/>
            <person name="Sonavane S."/>
            <person name="Akerstrom W."/>
            <person name="Nylinder S."/>
            <person name="Hedman E."/>
            <person name="Kallberg Y."/>
        </authorList>
    </citation>
    <scope>NUCLEOTIDE SEQUENCE [LARGE SCALE GENOMIC DNA]</scope>
</reference>
<dbReference type="FunFam" id="1.20.1250.20:FF:000532">
    <property type="entry name" value="SLC (SoLute Carrier) homolog"/>
    <property type="match status" value="1"/>
</dbReference>
<feature type="transmembrane region" description="Helical" evidence="5">
    <location>
        <begin position="466"/>
        <end position="487"/>
    </location>
</feature>
<feature type="transmembrane region" description="Helical" evidence="5">
    <location>
        <begin position="291"/>
        <end position="315"/>
    </location>
</feature>
<dbReference type="Pfam" id="PF07690">
    <property type="entry name" value="MFS_1"/>
    <property type="match status" value="1"/>
</dbReference>
<comment type="subcellular location">
    <subcellularLocation>
        <location evidence="1">Membrane</location>
        <topology evidence="1">Multi-pass membrane protein</topology>
    </subcellularLocation>
</comment>
<accession>A0AAV2BBG9</accession>
<dbReference type="AlphaFoldDB" id="A0AAV2BBG9"/>
<feature type="transmembrane region" description="Helical" evidence="5">
    <location>
        <begin position="397"/>
        <end position="419"/>
    </location>
</feature>
<dbReference type="PANTHER" id="PTHR11662">
    <property type="entry name" value="SOLUTE CARRIER FAMILY 17"/>
    <property type="match status" value="1"/>
</dbReference>
<sequence length="527" mass="58587">MKKKRALLINVVNFNLLWKVEILFIYSGLSGIQYRYVVTLFGFFTYFELDCFRTATSMSIVKMVNSTAVNFKKSLNDTIDSCPLYNMVMEEIFLESDAEGEYNWSPEIQGYVLSAGFLGYVISQLPGGLAAETYGAKRVYLSGVLLASLAHLLSPLAAWHSCYTLIVIQLLRGLGQGFQSPANSVVTANWFPKHERGFLNSLIFLGSGVGSFITYTTSGAMCSSSTLLGGWPSVYFIYGGLGLVLSLCIHLFLYDSPKEHPNIGRVELLYILENQENDLFQKKPPTPWNKILTSIPVYVMTFSVFSHFWAFTHQISEHPIFLANILHFPIETNGILNAIPFVFQTLMIFLGGWVSKWLNTHGYAGVDKVRKGCTMLYSLGYSAGLLGMYIAGCDRIWSNAFSFIAFSFVGLSYAGCLSVPSDMSPTYAGSLFAFSNTIASTAAFIFPLIIGMMIYVEESLEQWNKIFILCITVVMSSGILFCLFGSADVVPWNFPSIEVWDRNRPKDEALKSGSKECTLSKGASIHI</sequence>
<feature type="domain" description="Major facilitator superfamily (MFS) profile" evidence="6">
    <location>
        <begin position="34"/>
        <end position="488"/>
    </location>
</feature>
<evidence type="ECO:0000256" key="1">
    <source>
        <dbReference type="ARBA" id="ARBA00004141"/>
    </source>
</evidence>
<name>A0AAV2BBG9_9ARAC</name>
<feature type="transmembrane region" description="Helical" evidence="5">
    <location>
        <begin position="431"/>
        <end position="454"/>
    </location>
</feature>
<dbReference type="GO" id="GO:0016020">
    <property type="term" value="C:membrane"/>
    <property type="evidence" value="ECO:0007669"/>
    <property type="project" value="UniProtKB-SubCell"/>
</dbReference>
<keyword evidence="8" id="KW-1185">Reference proteome</keyword>
<feature type="transmembrane region" description="Helical" evidence="5">
    <location>
        <begin position="7"/>
        <end position="26"/>
    </location>
</feature>
<feature type="transmembrane region" description="Helical" evidence="5">
    <location>
        <begin position="335"/>
        <end position="354"/>
    </location>
</feature>
<dbReference type="PROSITE" id="PS50850">
    <property type="entry name" value="MFS"/>
    <property type="match status" value="1"/>
</dbReference>
<dbReference type="SUPFAM" id="SSF103473">
    <property type="entry name" value="MFS general substrate transporter"/>
    <property type="match status" value="1"/>
</dbReference>
<dbReference type="InterPro" id="IPR011701">
    <property type="entry name" value="MFS"/>
</dbReference>
<keyword evidence="2 5" id="KW-0812">Transmembrane</keyword>
<keyword evidence="4 5" id="KW-0472">Membrane</keyword>
<feature type="transmembrane region" description="Helical" evidence="5">
    <location>
        <begin position="197"/>
        <end position="215"/>
    </location>
</feature>
<evidence type="ECO:0000256" key="5">
    <source>
        <dbReference type="SAM" id="Phobius"/>
    </source>
</evidence>
<comment type="caution">
    <text evidence="7">The sequence shown here is derived from an EMBL/GenBank/DDBJ whole genome shotgun (WGS) entry which is preliminary data.</text>
</comment>
<evidence type="ECO:0000313" key="8">
    <source>
        <dbReference type="Proteomes" id="UP001497382"/>
    </source>
</evidence>
<dbReference type="Gene3D" id="1.20.1250.20">
    <property type="entry name" value="MFS general substrate transporter like domains"/>
    <property type="match status" value="2"/>
</dbReference>
<protein>
    <recommendedName>
        <fullName evidence="6">Major facilitator superfamily (MFS) profile domain-containing protein</fullName>
    </recommendedName>
</protein>
<keyword evidence="3 5" id="KW-1133">Transmembrane helix</keyword>
<dbReference type="PANTHER" id="PTHR11662:SF399">
    <property type="entry name" value="FI19708P1-RELATED"/>
    <property type="match status" value="1"/>
</dbReference>
<dbReference type="GO" id="GO:0006820">
    <property type="term" value="P:monoatomic anion transport"/>
    <property type="evidence" value="ECO:0007669"/>
    <property type="project" value="TreeGrafter"/>
</dbReference>
<dbReference type="Proteomes" id="UP001497382">
    <property type="component" value="Unassembled WGS sequence"/>
</dbReference>
<proteinExistence type="predicted"/>
<feature type="transmembrane region" description="Helical" evidence="5">
    <location>
        <begin position="235"/>
        <end position="254"/>
    </location>
</feature>
<dbReference type="EMBL" id="CAXIEN010000320">
    <property type="protein sequence ID" value="CAL1293166.1"/>
    <property type="molecule type" value="Genomic_DNA"/>
</dbReference>
<evidence type="ECO:0000313" key="7">
    <source>
        <dbReference type="EMBL" id="CAL1293166.1"/>
    </source>
</evidence>
<dbReference type="InterPro" id="IPR036259">
    <property type="entry name" value="MFS_trans_sf"/>
</dbReference>
<gene>
    <name evidence="7" type="ORF">LARSCL_LOCUS18053</name>
</gene>
<organism evidence="7 8">
    <name type="scientific">Larinioides sclopetarius</name>
    <dbReference type="NCBI Taxonomy" id="280406"/>
    <lineage>
        <taxon>Eukaryota</taxon>
        <taxon>Metazoa</taxon>
        <taxon>Ecdysozoa</taxon>
        <taxon>Arthropoda</taxon>
        <taxon>Chelicerata</taxon>
        <taxon>Arachnida</taxon>
        <taxon>Araneae</taxon>
        <taxon>Araneomorphae</taxon>
        <taxon>Entelegynae</taxon>
        <taxon>Araneoidea</taxon>
        <taxon>Araneidae</taxon>
        <taxon>Larinioides</taxon>
    </lineage>
</organism>
<dbReference type="InterPro" id="IPR050382">
    <property type="entry name" value="MFS_Na/Anion_cotransporter"/>
</dbReference>
<evidence type="ECO:0000256" key="3">
    <source>
        <dbReference type="ARBA" id="ARBA00022989"/>
    </source>
</evidence>
<dbReference type="InterPro" id="IPR020846">
    <property type="entry name" value="MFS_dom"/>
</dbReference>
<evidence type="ECO:0000259" key="6">
    <source>
        <dbReference type="PROSITE" id="PS50850"/>
    </source>
</evidence>
<dbReference type="GO" id="GO:0022857">
    <property type="term" value="F:transmembrane transporter activity"/>
    <property type="evidence" value="ECO:0007669"/>
    <property type="project" value="InterPro"/>
</dbReference>
<evidence type="ECO:0000256" key="2">
    <source>
        <dbReference type="ARBA" id="ARBA00022692"/>
    </source>
</evidence>
<feature type="transmembrane region" description="Helical" evidence="5">
    <location>
        <begin position="374"/>
        <end position="391"/>
    </location>
</feature>
<evidence type="ECO:0000256" key="4">
    <source>
        <dbReference type="ARBA" id="ARBA00023136"/>
    </source>
</evidence>